<keyword evidence="5" id="KW-1185">Reference proteome</keyword>
<dbReference type="InterPro" id="IPR024516">
    <property type="entry name" value="Mce_C"/>
</dbReference>
<dbReference type="InterPro" id="IPR052336">
    <property type="entry name" value="MlaD_Phospholipid_Transporter"/>
</dbReference>
<proteinExistence type="predicted"/>
<feature type="domain" description="Mce/MlaD" evidence="2">
    <location>
        <begin position="35"/>
        <end position="110"/>
    </location>
</feature>
<dbReference type="RefSeq" id="WP_147139372.1">
    <property type="nucleotide sequence ID" value="NZ_BAABIJ010000002.1"/>
</dbReference>
<dbReference type="PANTHER" id="PTHR33371">
    <property type="entry name" value="INTERMEMBRANE PHOSPHOLIPID TRANSPORT SYSTEM BINDING PROTEIN MLAD-RELATED"/>
    <property type="match status" value="1"/>
</dbReference>
<sequence>MSRVRSLLRHRWTVAAVVAVLLGSAFVAWQVTGGGRHVTAEFVRAVGVYVGSDVRVLGVKVGEITEVRPSGDVVEVEMVVESGYDIPADVTAIVIPPSVVADRYVQLSPPYTGGAVLPDGAVLEPANTVVPLELDEVYASLDEFAAALGEDGSLAELIATAKENLDGNGEALGQSLNDLADVAEVLDTHRDDLWTTVDNLAEFTDTLAQSDAQIQLFNEQLAEVSTQLADERDTLAEAVRQLTVALGDISGFIADNADALTANVEQLAELSGVFARQQEALITILDYAPVALTNLDLAYNARSGTLDTRDDLLGPYDPATFLCSQLTYAVGFEDIPAACFELADALAASDLEMPDELAALVGQSPALDLS</sequence>
<keyword evidence="1" id="KW-0472">Membrane</keyword>
<keyword evidence="1" id="KW-1133">Transmembrane helix</keyword>
<feature type="transmembrane region" description="Helical" evidence="1">
    <location>
        <begin position="12"/>
        <end position="31"/>
    </location>
</feature>
<dbReference type="EMBL" id="VLLL01000006">
    <property type="protein sequence ID" value="TWJ12334.1"/>
    <property type="molecule type" value="Genomic_DNA"/>
</dbReference>
<evidence type="ECO:0000313" key="5">
    <source>
        <dbReference type="Proteomes" id="UP000321617"/>
    </source>
</evidence>
<dbReference type="Pfam" id="PF11887">
    <property type="entry name" value="Mce4_CUP1"/>
    <property type="match status" value="1"/>
</dbReference>
<keyword evidence="1" id="KW-0812">Transmembrane</keyword>
<dbReference type="InterPro" id="IPR003399">
    <property type="entry name" value="Mce/MlaD"/>
</dbReference>
<dbReference type="OrthoDB" id="4516955at2"/>
<dbReference type="Proteomes" id="UP000321617">
    <property type="component" value="Unassembled WGS sequence"/>
</dbReference>
<comment type="caution">
    <text evidence="4">The sequence shown here is derived from an EMBL/GenBank/DDBJ whole genome shotgun (WGS) entry which is preliminary data.</text>
</comment>
<gene>
    <name evidence="4" type="ORF">LX16_3090</name>
</gene>
<name>A0A562V379_9ACTN</name>
<dbReference type="InterPro" id="IPR005693">
    <property type="entry name" value="Mce"/>
</dbReference>
<protein>
    <submittedName>
        <fullName evidence="4">Virulence factor Mce-like protein</fullName>
    </submittedName>
</protein>
<accession>A0A562V379</accession>
<evidence type="ECO:0000313" key="4">
    <source>
        <dbReference type="EMBL" id="TWJ12334.1"/>
    </source>
</evidence>
<reference evidence="4 5" key="1">
    <citation type="journal article" date="2013" name="Stand. Genomic Sci.">
        <title>Genomic Encyclopedia of Type Strains, Phase I: The one thousand microbial genomes (KMG-I) project.</title>
        <authorList>
            <person name="Kyrpides N.C."/>
            <person name="Woyke T."/>
            <person name="Eisen J.A."/>
            <person name="Garrity G."/>
            <person name="Lilburn T.G."/>
            <person name="Beck B.J."/>
            <person name="Whitman W.B."/>
            <person name="Hugenholtz P."/>
            <person name="Klenk H.P."/>
        </authorList>
    </citation>
    <scope>NUCLEOTIDE SEQUENCE [LARGE SCALE GENOMIC DNA]</scope>
    <source>
        <strain evidence="4 5">DSM 45044</strain>
    </source>
</reference>
<dbReference type="GO" id="GO:0005576">
    <property type="term" value="C:extracellular region"/>
    <property type="evidence" value="ECO:0007669"/>
    <property type="project" value="TreeGrafter"/>
</dbReference>
<organism evidence="4 5">
    <name type="scientific">Stackebrandtia albiflava</name>
    <dbReference type="NCBI Taxonomy" id="406432"/>
    <lineage>
        <taxon>Bacteria</taxon>
        <taxon>Bacillati</taxon>
        <taxon>Actinomycetota</taxon>
        <taxon>Actinomycetes</taxon>
        <taxon>Glycomycetales</taxon>
        <taxon>Glycomycetaceae</taxon>
        <taxon>Stackebrandtia</taxon>
    </lineage>
</organism>
<evidence type="ECO:0000259" key="3">
    <source>
        <dbReference type="Pfam" id="PF11887"/>
    </source>
</evidence>
<feature type="domain" description="Mammalian cell entry C-terminal" evidence="3">
    <location>
        <begin position="116"/>
        <end position="288"/>
    </location>
</feature>
<dbReference type="NCBIfam" id="TIGR00996">
    <property type="entry name" value="Mtu_fam_mce"/>
    <property type="match status" value="1"/>
</dbReference>
<dbReference type="Pfam" id="PF02470">
    <property type="entry name" value="MlaD"/>
    <property type="match status" value="1"/>
</dbReference>
<evidence type="ECO:0000256" key="1">
    <source>
        <dbReference type="SAM" id="Phobius"/>
    </source>
</evidence>
<evidence type="ECO:0000259" key="2">
    <source>
        <dbReference type="Pfam" id="PF02470"/>
    </source>
</evidence>
<dbReference type="PANTHER" id="PTHR33371:SF4">
    <property type="entry name" value="INTERMEMBRANE PHOSPHOLIPID TRANSPORT SYSTEM BINDING PROTEIN MLAD"/>
    <property type="match status" value="1"/>
</dbReference>
<dbReference type="AlphaFoldDB" id="A0A562V379"/>